<organism evidence="8 9">
    <name type="scientific">Ramlibacter aquaticus</name>
    <dbReference type="NCBI Taxonomy" id="2780094"/>
    <lineage>
        <taxon>Bacteria</taxon>
        <taxon>Pseudomonadati</taxon>
        <taxon>Pseudomonadota</taxon>
        <taxon>Betaproteobacteria</taxon>
        <taxon>Burkholderiales</taxon>
        <taxon>Comamonadaceae</taxon>
        <taxon>Ramlibacter</taxon>
    </lineage>
</organism>
<keyword evidence="7" id="KW-0732">Signal</keyword>
<evidence type="ECO:0000256" key="6">
    <source>
        <dbReference type="PIRNR" id="PIRNR002030"/>
    </source>
</evidence>
<evidence type="ECO:0000256" key="7">
    <source>
        <dbReference type="SAM" id="SignalP"/>
    </source>
</evidence>
<comment type="cofactor">
    <cofactor evidence="6">
        <name>heme</name>
        <dbReference type="ChEBI" id="CHEBI:30413"/>
    </cofactor>
</comment>
<sequence>MHPFFKHILAAAALGASLLAPLAASAQSADASLYQHLGEKPGIERLMNDFVTRLAADARTGPFFAKANLPHLKEQLTDQVCQVSGGPCEYGGADMKTAHADMDIRKGDFNALVEVLEQAMDAQGIAFADQRQLLARLAPMHRDVITVR</sequence>
<evidence type="ECO:0000256" key="5">
    <source>
        <dbReference type="ARBA" id="ARBA00023004"/>
    </source>
</evidence>
<accession>A0ABR9SFU1</accession>
<evidence type="ECO:0000313" key="9">
    <source>
        <dbReference type="Proteomes" id="UP000715965"/>
    </source>
</evidence>
<comment type="caution">
    <text evidence="8">The sequence shown here is derived from an EMBL/GenBank/DDBJ whole genome shotgun (WGS) entry which is preliminary data.</text>
</comment>
<dbReference type="Pfam" id="PF01152">
    <property type="entry name" value="Bac_globin"/>
    <property type="match status" value="1"/>
</dbReference>
<dbReference type="PIRSF" id="PIRSF002030">
    <property type="entry name" value="Globin_Protozoa/Cyanobacteria"/>
    <property type="match status" value="1"/>
</dbReference>
<evidence type="ECO:0000256" key="1">
    <source>
        <dbReference type="ARBA" id="ARBA00009660"/>
    </source>
</evidence>
<dbReference type="InterPro" id="IPR012292">
    <property type="entry name" value="Globin/Proto"/>
</dbReference>
<protein>
    <recommendedName>
        <fullName evidence="6">Group 1 truncated hemoglobin</fullName>
    </recommendedName>
</protein>
<evidence type="ECO:0000256" key="2">
    <source>
        <dbReference type="ARBA" id="ARBA00022448"/>
    </source>
</evidence>
<evidence type="ECO:0000256" key="4">
    <source>
        <dbReference type="ARBA" id="ARBA00022723"/>
    </source>
</evidence>
<dbReference type="SUPFAM" id="SSF46458">
    <property type="entry name" value="Globin-like"/>
    <property type="match status" value="1"/>
</dbReference>
<dbReference type="RefSeq" id="WP_193780758.1">
    <property type="nucleotide sequence ID" value="NZ_JADDOJ010000043.1"/>
</dbReference>
<keyword evidence="6" id="KW-0561">Oxygen transport</keyword>
<comment type="similarity">
    <text evidence="1 6">Belongs to the truncated hemoglobin family. Group I subfamily.</text>
</comment>
<evidence type="ECO:0000313" key="8">
    <source>
        <dbReference type="EMBL" id="MBE7941217.1"/>
    </source>
</evidence>
<gene>
    <name evidence="8" type="ORF">IM725_11610</name>
</gene>
<dbReference type="Proteomes" id="UP000715965">
    <property type="component" value="Unassembled WGS sequence"/>
</dbReference>
<dbReference type="InterPro" id="IPR016339">
    <property type="entry name" value="Hemoglobin_trunc_I"/>
</dbReference>
<reference evidence="8 9" key="1">
    <citation type="submission" date="2020-10" db="EMBL/GenBank/DDBJ databases">
        <title>Draft genome of Ramlibacter aquaticus LMG 30558.</title>
        <authorList>
            <person name="Props R."/>
        </authorList>
    </citation>
    <scope>NUCLEOTIDE SEQUENCE [LARGE SCALE GENOMIC DNA]</scope>
    <source>
        <strain evidence="8 9">LMG 30558</strain>
    </source>
</reference>
<dbReference type="Gene3D" id="1.10.490.10">
    <property type="entry name" value="Globins"/>
    <property type="match status" value="1"/>
</dbReference>
<name>A0ABR9SFU1_9BURK</name>
<dbReference type="EMBL" id="JADDOJ010000043">
    <property type="protein sequence ID" value="MBE7941217.1"/>
    <property type="molecule type" value="Genomic_DNA"/>
</dbReference>
<feature type="chain" id="PRO_5046698030" description="Group 1 truncated hemoglobin" evidence="7">
    <location>
        <begin position="27"/>
        <end position="148"/>
    </location>
</feature>
<keyword evidence="2 6" id="KW-0813">Transport</keyword>
<dbReference type="CDD" id="cd00454">
    <property type="entry name" value="TrHb1_N"/>
    <property type="match status" value="1"/>
</dbReference>
<keyword evidence="3 6" id="KW-0349">Heme</keyword>
<keyword evidence="5 6" id="KW-0408">Iron</keyword>
<dbReference type="InterPro" id="IPR009050">
    <property type="entry name" value="Globin-like_sf"/>
</dbReference>
<keyword evidence="9" id="KW-1185">Reference proteome</keyword>
<dbReference type="InterPro" id="IPR001486">
    <property type="entry name" value="Hemoglobin_trunc"/>
</dbReference>
<evidence type="ECO:0000256" key="3">
    <source>
        <dbReference type="ARBA" id="ARBA00022617"/>
    </source>
</evidence>
<proteinExistence type="inferred from homology"/>
<keyword evidence="4 6" id="KW-0479">Metal-binding</keyword>
<feature type="signal peptide" evidence="7">
    <location>
        <begin position="1"/>
        <end position="26"/>
    </location>
</feature>